<feature type="compositionally biased region" description="Polar residues" evidence="1">
    <location>
        <begin position="523"/>
        <end position="539"/>
    </location>
</feature>
<feature type="compositionally biased region" description="Polar residues" evidence="1">
    <location>
        <begin position="334"/>
        <end position="361"/>
    </location>
</feature>
<feature type="compositionally biased region" description="Basic and acidic residues" evidence="1">
    <location>
        <begin position="262"/>
        <end position="272"/>
    </location>
</feature>
<feature type="compositionally biased region" description="Basic and acidic residues" evidence="1">
    <location>
        <begin position="91"/>
        <end position="109"/>
    </location>
</feature>
<feature type="compositionally biased region" description="Polar residues" evidence="1">
    <location>
        <begin position="491"/>
        <end position="501"/>
    </location>
</feature>
<feature type="region of interest" description="Disordered" evidence="1">
    <location>
        <begin position="90"/>
        <end position="112"/>
    </location>
</feature>
<dbReference type="AlphaFoldDB" id="A0A0K0DH69"/>
<feature type="region of interest" description="Disordered" evidence="1">
    <location>
        <begin position="138"/>
        <end position="195"/>
    </location>
</feature>
<feature type="compositionally biased region" description="Basic residues" evidence="1">
    <location>
        <begin position="617"/>
        <end position="632"/>
    </location>
</feature>
<feature type="region of interest" description="Disordered" evidence="1">
    <location>
        <begin position="593"/>
        <end position="753"/>
    </location>
</feature>
<feature type="region of interest" description="Disordered" evidence="1">
    <location>
        <begin position="224"/>
        <end position="273"/>
    </location>
</feature>
<feature type="compositionally biased region" description="Basic and acidic residues" evidence="1">
    <location>
        <begin position="672"/>
        <end position="688"/>
    </location>
</feature>
<dbReference type="Proteomes" id="UP000035642">
    <property type="component" value="Unassembled WGS sequence"/>
</dbReference>
<feature type="compositionally biased region" description="Basic and acidic residues" evidence="1">
    <location>
        <begin position="655"/>
        <end position="665"/>
    </location>
</feature>
<feature type="compositionally biased region" description="Polar residues" evidence="1">
    <location>
        <begin position="161"/>
        <end position="195"/>
    </location>
</feature>
<feature type="compositionally biased region" description="Basic and acidic residues" evidence="1">
    <location>
        <begin position="604"/>
        <end position="616"/>
    </location>
</feature>
<reference evidence="2" key="1">
    <citation type="submission" date="2012-09" db="EMBL/GenBank/DDBJ databases">
        <authorList>
            <person name="Martin A.A."/>
        </authorList>
    </citation>
    <scope>NUCLEOTIDE SEQUENCE</scope>
</reference>
<feature type="compositionally biased region" description="Low complexity" evidence="1">
    <location>
        <begin position="502"/>
        <end position="522"/>
    </location>
</feature>
<feature type="compositionally biased region" description="Basic residues" evidence="1">
    <location>
        <begin position="736"/>
        <end position="745"/>
    </location>
</feature>
<accession>A0A0K0DH69</accession>
<evidence type="ECO:0000313" key="2">
    <source>
        <dbReference type="Proteomes" id="UP000035642"/>
    </source>
</evidence>
<name>A0A0K0DH69_ANGCA</name>
<feature type="compositionally biased region" description="Polar residues" evidence="1">
    <location>
        <begin position="224"/>
        <end position="250"/>
    </location>
</feature>
<reference evidence="3" key="2">
    <citation type="submission" date="2017-02" db="UniProtKB">
        <authorList>
            <consortium name="WormBaseParasite"/>
        </authorList>
    </citation>
    <scope>IDENTIFICATION</scope>
</reference>
<feature type="compositionally biased region" description="Basic and acidic residues" evidence="1">
    <location>
        <begin position="540"/>
        <end position="552"/>
    </location>
</feature>
<dbReference type="WBParaSite" id="ACAC_0001050201-mRNA-1">
    <property type="protein sequence ID" value="ACAC_0001050201-mRNA-1"/>
    <property type="gene ID" value="ACAC_0001050201"/>
</dbReference>
<sequence length="938" mass="103178">MATEAYEKVLVMVDRTVNSAGELLRRLQPRSPDRTQNNEGGRVCSPSLTNVKCLDKSDGQVKNAAHGDVTIEHADNVYITCESDDGLSVSIHEKSPHGKNLPRAEHSDASSEVSIAKPIIEHRSTTSKTTAVKTDNVLITSKKEREQRSTGNGAKQPLRNKFNNQRLLQQSAPMESYSISSKDSASQPFKSSGRLSKRNLLQQDFEMRVKEPQAPVASISTTINMSRSSGSSDLSTKRTISSISKQNLQPSRLDPSVMHTSRKNESENDNKPYMKKATHLSGTYPCKGLCRHPRTLNANGPTVKECSDSSNAMKKLVPRDPYRPPKKSSTTKTLKNQSVQVQTADKTTPILNTTVEPNKNVQPRHPHRSLQKSSTITTPEKKATDKMTTSEIKSTKSHKKLEPRDPYRPPKTFKTTVTKKQSIDKTTLPSGTCTSSNKKLQPNDSLKKSSSMATTAQNYVCDKKPGDISAFSRSSLEPQAREIGVLKLMTKQKTLPESSTGSDPSSKRSASSIRDSSSKKIPTGTNLKKVTEPLSQSDSSLKEGVHYGDNKKKTQTTSTKKEKTPTATDLSSDTAVSDDSIALFAENIPPSVGKHVIVPSSRLPRLEKPVTRLEKKSTKKKKKQKKKSHLKSGRPQSYLDLSNRYAVAGRKVKKHGDDDETKKETISQARENIQKSKREVKKEGKKASDSVSTTSTSSSSEEEQATKTSTSVKPALEELNIRKIGKRYPRQETKAAMKKRERKQQRTSSAQKSVSYLDLSLNRYAIAGRRVKKTVESPLTVTSSKTSDTVKAKISKKGKTIDAADTTRKAKLSTSKALKDHDVDTVRAASTKSAISPVKSRSTPSLISSRRSTALNDRTSTKMVTPTSAPHTKSRSSRKSCLKLIESQRPPYCERCIKCGVSLSATSTSSNTSTKKATNSTTCMHFESHDNSNIDEIQ</sequence>
<keyword evidence="2" id="KW-1185">Reference proteome</keyword>
<feature type="region of interest" description="Disordered" evidence="1">
    <location>
        <begin position="297"/>
        <end position="453"/>
    </location>
</feature>
<protein>
    <submittedName>
        <fullName evidence="3">C2H2-type domain-containing protein</fullName>
    </submittedName>
</protein>
<evidence type="ECO:0000313" key="3">
    <source>
        <dbReference type="WBParaSite" id="ACAC_0001050201-mRNA-1"/>
    </source>
</evidence>
<organism evidence="2 3">
    <name type="scientific">Angiostrongylus cantonensis</name>
    <name type="common">Rat lungworm</name>
    <dbReference type="NCBI Taxonomy" id="6313"/>
    <lineage>
        <taxon>Eukaryota</taxon>
        <taxon>Metazoa</taxon>
        <taxon>Ecdysozoa</taxon>
        <taxon>Nematoda</taxon>
        <taxon>Chromadorea</taxon>
        <taxon>Rhabditida</taxon>
        <taxon>Rhabditina</taxon>
        <taxon>Rhabditomorpha</taxon>
        <taxon>Strongyloidea</taxon>
        <taxon>Metastrongylidae</taxon>
        <taxon>Angiostrongylus</taxon>
    </lineage>
</organism>
<feature type="compositionally biased region" description="Low complexity" evidence="1">
    <location>
        <begin position="689"/>
        <end position="699"/>
    </location>
</feature>
<feature type="region of interest" description="Disordered" evidence="1">
    <location>
        <begin position="831"/>
        <end position="880"/>
    </location>
</feature>
<evidence type="ECO:0000256" key="1">
    <source>
        <dbReference type="SAM" id="MobiDB-lite"/>
    </source>
</evidence>
<feature type="compositionally biased region" description="Polar residues" evidence="1">
    <location>
        <begin position="831"/>
        <end position="871"/>
    </location>
</feature>
<feature type="compositionally biased region" description="Polar residues" evidence="1">
    <location>
        <begin position="424"/>
        <end position="453"/>
    </location>
</feature>
<proteinExistence type="predicted"/>
<feature type="region of interest" description="Disordered" evidence="1">
    <location>
        <begin position="482"/>
        <end position="574"/>
    </location>
</feature>